<organism evidence="1">
    <name type="scientific">Candidatus Kentrum sp. DK</name>
    <dbReference type="NCBI Taxonomy" id="2126562"/>
    <lineage>
        <taxon>Bacteria</taxon>
        <taxon>Pseudomonadati</taxon>
        <taxon>Pseudomonadota</taxon>
        <taxon>Gammaproteobacteria</taxon>
        <taxon>Candidatus Kentrum</taxon>
    </lineage>
</organism>
<dbReference type="SUPFAM" id="SSF52540">
    <property type="entry name" value="P-loop containing nucleoside triphosphate hydrolases"/>
    <property type="match status" value="1"/>
</dbReference>
<dbReference type="InterPro" id="IPR027417">
    <property type="entry name" value="P-loop_NTPase"/>
</dbReference>
<dbReference type="AlphaFoldDB" id="A0A450RTR8"/>
<name>A0A450RTR8_9GAMM</name>
<protein>
    <recommendedName>
        <fullName evidence="2">AAA ATPase domain-containing protein</fullName>
    </recommendedName>
</protein>
<evidence type="ECO:0008006" key="2">
    <source>
        <dbReference type="Google" id="ProtNLM"/>
    </source>
</evidence>
<evidence type="ECO:0000313" key="1">
    <source>
        <dbReference type="EMBL" id="VFJ42478.1"/>
    </source>
</evidence>
<proteinExistence type="predicted"/>
<sequence length="446" mass="50614">MSKFAVRAELFRAEPPINPKDVKALFCGRDMELRRGIETLKASFDISGKKSRQGDKWPWVIHGESRSGKSHLARRIIAEFPPGRKRIQFLVTAKERLEAMTVMRRLFEHLEGEFSSRIADARLEENLFQRPRVQWVRQLIEKIALFEPDVQTVTLTTEQSNLRSSGIGAELNAAPLLSKFIARRQTEAMENNALQLNLRPPTPDSLAEVCGVMVETLLTLGLINHALILVDDVDLLETYKSPTENSQRERSVLAMALDDLHGAPGVDVILTARSWYVHSNKDLMQLVDLSLSDPMSPDEMTAIHNTRLKVYGKNRAPFLREDALRSLAGDVDGLPGVFLQHLDTAFYQFQNEASDDARDFHWLIEVFRQRIAKFTDRCGPAVEEINQAIANNRLSIDVALHNPFFGTVLDNEFVFQSYWSEHSYFISGFTRRILSTPESIPGTEQP</sequence>
<reference evidence="1" key="1">
    <citation type="submission" date="2019-02" db="EMBL/GenBank/DDBJ databases">
        <authorList>
            <person name="Gruber-Vodicka R. H."/>
            <person name="Seah K. B. B."/>
        </authorList>
    </citation>
    <scope>NUCLEOTIDE SEQUENCE</scope>
    <source>
        <strain evidence="1">BECK_DK161</strain>
    </source>
</reference>
<accession>A0A450RTR8</accession>
<dbReference type="EMBL" id="CAADEY010000001">
    <property type="protein sequence ID" value="VFJ42478.1"/>
    <property type="molecule type" value="Genomic_DNA"/>
</dbReference>
<gene>
    <name evidence="1" type="ORF">BECKDK2373C_GA0170839_100114</name>
</gene>